<proteinExistence type="predicted"/>
<name>A0A0F9ALZ4_9ZZZZ</name>
<sequence length="109" mass="12799">MDKEQLDELYYLLREVSNEGNKQQSTEITDAIYGLAGHLLAGKDYLRLIQFSKYYGEKFLLQPTYEAILEKKWTPMRFVEFGAGLGWLSRGLATRYKNKEILTVDKRPW</sequence>
<dbReference type="AlphaFoldDB" id="A0A0F9ALZ4"/>
<accession>A0A0F9ALZ4</accession>
<feature type="non-terminal residue" evidence="1">
    <location>
        <position position="109"/>
    </location>
</feature>
<dbReference type="EMBL" id="LAZR01041986">
    <property type="protein sequence ID" value="KKL10624.1"/>
    <property type="molecule type" value="Genomic_DNA"/>
</dbReference>
<comment type="caution">
    <text evidence="1">The sequence shown here is derived from an EMBL/GenBank/DDBJ whole genome shotgun (WGS) entry which is preliminary data.</text>
</comment>
<organism evidence="1">
    <name type="scientific">marine sediment metagenome</name>
    <dbReference type="NCBI Taxonomy" id="412755"/>
    <lineage>
        <taxon>unclassified sequences</taxon>
        <taxon>metagenomes</taxon>
        <taxon>ecological metagenomes</taxon>
    </lineage>
</organism>
<protein>
    <submittedName>
        <fullName evidence="1">Uncharacterized protein</fullName>
    </submittedName>
</protein>
<dbReference type="InterPro" id="IPR029063">
    <property type="entry name" value="SAM-dependent_MTases_sf"/>
</dbReference>
<gene>
    <name evidence="1" type="ORF">LCGC14_2553950</name>
</gene>
<reference evidence="1" key="1">
    <citation type="journal article" date="2015" name="Nature">
        <title>Complex archaea that bridge the gap between prokaryotes and eukaryotes.</title>
        <authorList>
            <person name="Spang A."/>
            <person name="Saw J.H."/>
            <person name="Jorgensen S.L."/>
            <person name="Zaremba-Niedzwiedzka K."/>
            <person name="Martijn J."/>
            <person name="Lind A.E."/>
            <person name="van Eijk R."/>
            <person name="Schleper C."/>
            <person name="Guy L."/>
            <person name="Ettema T.J."/>
        </authorList>
    </citation>
    <scope>NUCLEOTIDE SEQUENCE</scope>
</reference>
<evidence type="ECO:0000313" key="1">
    <source>
        <dbReference type="EMBL" id="KKL10624.1"/>
    </source>
</evidence>
<dbReference type="SUPFAM" id="SSF53335">
    <property type="entry name" value="S-adenosyl-L-methionine-dependent methyltransferases"/>
    <property type="match status" value="1"/>
</dbReference>